<comment type="caution">
    <text evidence="2">The sequence shown here is derived from an EMBL/GenBank/DDBJ whole genome shotgun (WGS) entry which is preliminary data.</text>
</comment>
<feature type="compositionally biased region" description="Acidic residues" evidence="1">
    <location>
        <begin position="427"/>
        <end position="458"/>
    </location>
</feature>
<reference evidence="2 3" key="1">
    <citation type="journal article" date="2019" name="Genome Biol. Evol.">
        <title>Nanopore Sequencing Significantly Improves Genome Assembly of the Protozoan Parasite Trypanosoma cruzi.</title>
        <authorList>
            <person name="Diaz-Viraque F."/>
            <person name="Pita S."/>
            <person name="Greif G."/>
            <person name="de Souza R.C.M."/>
            <person name="Iraola G."/>
            <person name="Robello C."/>
        </authorList>
    </citation>
    <scope>NUCLEOTIDE SEQUENCE [LARGE SCALE GENOMIC DNA]</scope>
    <source>
        <strain evidence="2 3">Berenice</strain>
    </source>
</reference>
<name>A0A7J6XYA0_TRYCR</name>
<evidence type="ECO:0000313" key="2">
    <source>
        <dbReference type="EMBL" id="KAF5219491.1"/>
    </source>
</evidence>
<organism evidence="2 3">
    <name type="scientific">Trypanosoma cruzi</name>
    <dbReference type="NCBI Taxonomy" id="5693"/>
    <lineage>
        <taxon>Eukaryota</taxon>
        <taxon>Discoba</taxon>
        <taxon>Euglenozoa</taxon>
        <taxon>Kinetoplastea</taxon>
        <taxon>Metakinetoplastina</taxon>
        <taxon>Trypanosomatida</taxon>
        <taxon>Trypanosomatidae</taxon>
        <taxon>Trypanosoma</taxon>
        <taxon>Schizotrypanum</taxon>
    </lineage>
</organism>
<dbReference type="VEuPathDB" id="TriTrypDB:BCY84_14764"/>
<feature type="compositionally biased region" description="Low complexity" evidence="1">
    <location>
        <begin position="285"/>
        <end position="299"/>
    </location>
</feature>
<dbReference type="Proteomes" id="UP000583944">
    <property type="component" value="Unassembled WGS sequence"/>
</dbReference>
<proteinExistence type="predicted"/>
<feature type="region of interest" description="Disordered" evidence="1">
    <location>
        <begin position="360"/>
        <end position="458"/>
    </location>
</feature>
<feature type="compositionally biased region" description="Acidic residues" evidence="1">
    <location>
        <begin position="175"/>
        <end position="187"/>
    </location>
</feature>
<evidence type="ECO:0000256" key="1">
    <source>
        <dbReference type="SAM" id="MobiDB-lite"/>
    </source>
</evidence>
<dbReference type="EMBL" id="JABDHM010000069">
    <property type="protein sequence ID" value="KAF5219491.1"/>
    <property type="molecule type" value="Genomic_DNA"/>
</dbReference>
<accession>A0A7J6XYA0</accession>
<gene>
    <name evidence="2" type="ORF">ECC02_007536</name>
</gene>
<dbReference type="VEuPathDB" id="TriTrypDB:ECC02_007536"/>
<feature type="region of interest" description="Disordered" evidence="1">
    <location>
        <begin position="169"/>
        <end position="192"/>
    </location>
</feature>
<dbReference type="AlphaFoldDB" id="A0A7J6XYA0"/>
<feature type="region of interest" description="Disordered" evidence="1">
    <location>
        <begin position="280"/>
        <end position="305"/>
    </location>
</feature>
<protein>
    <submittedName>
        <fullName evidence="2">Uncharacterized protein</fullName>
    </submittedName>
</protein>
<feature type="compositionally biased region" description="Basic and acidic residues" evidence="1">
    <location>
        <begin position="416"/>
        <end position="426"/>
    </location>
</feature>
<feature type="compositionally biased region" description="Basic and acidic residues" evidence="1">
    <location>
        <begin position="392"/>
        <end position="402"/>
    </location>
</feature>
<evidence type="ECO:0000313" key="3">
    <source>
        <dbReference type="Proteomes" id="UP000583944"/>
    </source>
</evidence>
<sequence>MWRKCISRRAGVAAPAVSVRSILLRDLRTSVEISKGEMKYPAVLLWRWKSNRQKHLVLSVQAPDGTEGESSAEPNSKLLPVSAPTPADYFFGRVFLRPYNVAQLLAVLEGKAPHVELIREHASLYLGPVAIPSSGDSGHRCAKGANGALTALPSAYSLAGKLTVKVQTNNQSASVDDELPQDDDYENDEGRAGATYKLDDRRNFRATVKGEDLIFIMKHLDAVLGDMFGIEHQYHSRVALEILQKHRLGGIQSYNRNNGSQLQPVPRYRSESLYTTKAQTLSEDSATTTPMATPSSVAPKPTKGGDNSVGDLSFAAAPGLAGVALGAAATPLFSKGTSVIEPEDVNEDSVDLREVEEEVDIPYDSTHSPATPAARFVDHDEKHDDEEEDFNEDKAGELKEFEKEDPEEGVAQANGEHGKENEHGDENESEGDDVDNDEEDDEDNDDEDDDDEDNDHEG</sequence>